<evidence type="ECO:0000256" key="1">
    <source>
        <dbReference type="SAM" id="MobiDB-lite"/>
    </source>
</evidence>
<comment type="caution">
    <text evidence="3">The sequence shown here is derived from an EMBL/GenBank/DDBJ whole genome shotgun (WGS) entry which is preliminary data.</text>
</comment>
<reference evidence="3" key="2">
    <citation type="submission" date="2021-02" db="EMBL/GenBank/DDBJ databases">
        <authorList>
            <person name="Kimball J.A."/>
            <person name="Haas M.W."/>
            <person name="Macchietto M."/>
            <person name="Kono T."/>
            <person name="Duquette J."/>
            <person name="Shao M."/>
        </authorList>
    </citation>
    <scope>NUCLEOTIDE SEQUENCE</scope>
    <source>
        <tissue evidence="3">Fresh leaf tissue</tissue>
    </source>
</reference>
<dbReference type="EMBL" id="JAAALK010000283">
    <property type="protein sequence ID" value="KAG8073578.1"/>
    <property type="molecule type" value="Genomic_DNA"/>
</dbReference>
<evidence type="ECO:0000256" key="2">
    <source>
        <dbReference type="SAM" id="Phobius"/>
    </source>
</evidence>
<accession>A0A8J5W2K9</accession>
<protein>
    <submittedName>
        <fullName evidence="3">Uncharacterized protein</fullName>
    </submittedName>
</protein>
<name>A0A8J5W2K9_ZIZPA</name>
<feature type="compositionally biased region" description="Pro residues" evidence="1">
    <location>
        <begin position="284"/>
        <end position="293"/>
    </location>
</feature>
<dbReference type="AlphaFoldDB" id="A0A8J5W2K9"/>
<keyword evidence="4" id="KW-1185">Reference proteome</keyword>
<dbReference type="Proteomes" id="UP000729402">
    <property type="component" value="Unassembled WGS sequence"/>
</dbReference>
<feature type="region of interest" description="Disordered" evidence="1">
    <location>
        <begin position="279"/>
        <end position="298"/>
    </location>
</feature>
<gene>
    <name evidence="3" type="ORF">GUJ93_ZPchr0006g40797</name>
</gene>
<feature type="region of interest" description="Disordered" evidence="1">
    <location>
        <begin position="1"/>
        <end position="44"/>
    </location>
</feature>
<evidence type="ECO:0000313" key="4">
    <source>
        <dbReference type="Proteomes" id="UP000729402"/>
    </source>
</evidence>
<organism evidence="3 4">
    <name type="scientific">Zizania palustris</name>
    <name type="common">Northern wild rice</name>
    <dbReference type="NCBI Taxonomy" id="103762"/>
    <lineage>
        <taxon>Eukaryota</taxon>
        <taxon>Viridiplantae</taxon>
        <taxon>Streptophyta</taxon>
        <taxon>Embryophyta</taxon>
        <taxon>Tracheophyta</taxon>
        <taxon>Spermatophyta</taxon>
        <taxon>Magnoliopsida</taxon>
        <taxon>Liliopsida</taxon>
        <taxon>Poales</taxon>
        <taxon>Poaceae</taxon>
        <taxon>BOP clade</taxon>
        <taxon>Oryzoideae</taxon>
        <taxon>Oryzeae</taxon>
        <taxon>Zizaniinae</taxon>
        <taxon>Zizania</taxon>
    </lineage>
</organism>
<evidence type="ECO:0000313" key="3">
    <source>
        <dbReference type="EMBL" id="KAG8073578.1"/>
    </source>
</evidence>
<proteinExistence type="predicted"/>
<dbReference type="InterPro" id="IPR004158">
    <property type="entry name" value="DUF247_pln"/>
</dbReference>
<keyword evidence="2" id="KW-0812">Transmembrane</keyword>
<dbReference type="PANTHER" id="PTHR31170">
    <property type="entry name" value="BNAC04G53230D PROTEIN"/>
    <property type="match status" value="1"/>
</dbReference>
<feature type="transmembrane region" description="Helical" evidence="2">
    <location>
        <begin position="454"/>
        <end position="474"/>
    </location>
</feature>
<dbReference type="OrthoDB" id="1936937at2759"/>
<sequence length="475" mass="55070">MSSPEQQQPRGQDARTRKMMANANGEMDETSGLTTPRSHEEPLCSSKANGISITRIPEEIRLHDPEAYEPKAVCIGPYFHSRRHSPSFRRMEQHKNWCVNRLVERSNHSLEPLVENFLLRLTKTIKTKSFGQLYAKQVDMTEEDIGMMMLMDGCFIVHFLLRHDPKKGAEYEYWSKLDAGFLDQEYDTLQWERPWEWSLVAIDMLLLENQIPFVAVRILFDILRTEHDRAVNLTACARNMFNKYLPAGMRTSASPIRCQDVRCLLQLLYRSLLPNPKVGSRLMEPPPKPPRPGMDPAKKLETDGVGITRRQQWTWWPWSRFQEPFSFLDIVFSRGKVQIPQLEVSDASIQLLQNLMAFEKCYHGTTWHVANYAAFMDALNADHNDTEMLRKRCIFHVQSTPAAQPELSFRRRCKQDVEPSPENYLSRLMVDVALYKEARASRKKTETPPMSDTMFFAVLAVMAYALLALCWYIVS</sequence>
<keyword evidence="2" id="KW-0472">Membrane</keyword>
<keyword evidence="2" id="KW-1133">Transmembrane helix</keyword>
<dbReference type="PANTHER" id="PTHR31170:SF25">
    <property type="entry name" value="BNAA09G04570D PROTEIN"/>
    <property type="match status" value="1"/>
</dbReference>
<feature type="compositionally biased region" description="Polar residues" evidence="1">
    <location>
        <begin position="1"/>
        <end position="10"/>
    </location>
</feature>
<reference evidence="3" key="1">
    <citation type="journal article" date="2021" name="bioRxiv">
        <title>Whole Genome Assembly and Annotation of Northern Wild Rice, Zizania palustris L., Supports a Whole Genome Duplication in the Zizania Genus.</title>
        <authorList>
            <person name="Haas M."/>
            <person name="Kono T."/>
            <person name="Macchietto M."/>
            <person name="Millas R."/>
            <person name="McGilp L."/>
            <person name="Shao M."/>
            <person name="Duquette J."/>
            <person name="Hirsch C.N."/>
            <person name="Kimball J."/>
        </authorList>
    </citation>
    <scope>NUCLEOTIDE SEQUENCE</scope>
    <source>
        <tissue evidence="3">Fresh leaf tissue</tissue>
    </source>
</reference>
<dbReference type="Pfam" id="PF03140">
    <property type="entry name" value="DUF247"/>
    <property type="match status" value="1"/>
</dbReference>